<comment type="caution">
    <text evidence="1">The sequence shown here is derived from an EMBL/GenBank/DDBJ whole genome shotgun (WGS) entry which is preliminary data.</text>
</comment>
<proteinExistence type="predicted"/>
<dbReference type="AlphaFoldDB" id="A0AAV4IQU3"/>
<evidence type="ECO:0000313" key="2">
    <source>
        <dbReference type="Proteomes" id="UP000762676"/>
    </source>
</evidence>
<evidence type="ECO:0000313" key="1">
    <source>
        <dbReference type="EMBL" id="GFS11617.1"/>
    </source>
</evidence>
<keyword evidence="2" id="KW-1185">Reference proteome</keyword>
<dbReference type="EMBL" id="BMAT01009684">
    <property type="protein sequence ID" value="GFS11617.1"/>
    <property type="molecule type" value="Genomic_DNA"/>
</dbReference>
<protein>
    <submittedName>
        <fullName evidence="1">Uncharacterized protein</fullName>
    </submittedName>
</protein>
<sequence>MSHFHSCRSRFVWLSKNTVRIVSHVSPSPWTVIIPWAASGVHVVGIWSGTGIHVSAFLALSPLYDLGHASMGVDSPSVSCAVLTTGLPLQLTQFPCALGESLDGMSNVAWLVGCLNFNVFFQLQGYIRDGAWDN</sequence>
<dbReference type="Proteomes" id="UP000762676">
    <property type="component" value="Unassembled WGS sequence"/>
</dbReference>
<organism evidence="1 2">
    <name type="scientific">Elysia marginata</name>
    <dbReference type="NCBI Taxonomy" id="1093978"/>
    <lineage>
        <taxon>Eukaryota</taxon>
        <taxon>Metazoa</taxon>
        <taxon>Spiralia</taxon>
        <taxon>Lophotrochozoa</taxon>
        <taxon>Mollusca</taxon>
        <taxon>Gastropoda</taxon>
        <taxon>Heterobranchia</taxon>
        <taxon>Euthyneura</taxon>
        <taxon>Panpulmonata</taxon>
        <taxon>Sacoglossa</taxon>
        <taxon>Placobranchoidea</taxon>
        <taxon>Plakobranchidae</taxon>
        <taxon>Elysia</taxon>
    </lineage>
</organism>
<name>A0AAV4IQU3_9GAST</name>
<gene>
    <name evidence="1" type="ORF">ElyMa_004838200</name>
</gene>
<reference evidence="1 2" key="1">
    <citation type="journal article" date="2021" name="Elife">
        <title>Chloroplast acquisition without the gene transfer in kleptoplastic sea slugs, Plakobranchus ocellatus.</title>
        <authorList>
            <person name="Maeda T."/>
            <person name="Takahashi S."/>
            <person name="Yoshida T."/>
            <person name="Shimamura S."/>
            <person name="Takaki Y."/>
            <person name="Nagai Y."/>
            <person name="Toyoda A."/>
            <person name="Suzuki Y."/>
            <person name="Arimoto A."/>
            <person name="Ishii H."/>
            <person name="Satoh N."/>
            <person name="Nishiyama T."/>
            <person name="Hasebe M."/>
            <person name="Maruyama T."/>
            <person name="Minagawa J."/>
            <person name="Obokata J."/>
            <person name="Shigenobu S."/>
        </authorList>
    </citation>
    <scope>NUCLEOTIDE SEQUENCE [LARGE SCALE GENOMIC DNA]</scope>
</reference>
<accession>A0AAV4IQU3</accession>